<evidence type="ECO:0000313" key="3">
    <source>
        <dbReference type="Proteomes" id="UP000027135"/>
    </source>
</evidence>
<accession>A0A067QJ42</accession>
<proteinExistence type="predicted"/>
<dbReference type="Proteomes" id="UP000027135">
    <property type="component" value="Unassembled WGS sequence"/>
</dbReference>
<sequence length="121" mass="13648">MHCPVSYWALVLKLTLNMATVRSTGRSAPGQGARNGKACREIRPQIRYIIKCASRDTCCALLLQQRSDPTRRAISTTQQPPVLRQGTKDQRILNICSSPRSEVRFVFPFTSRPFLVISEDL</sequence>
<name>A0A067QJ42_ZOONE</name>
<feature type="chain" id="PRO_5001644076" description="Secreted protein" evidence="1">
    <location>
        <begin position="24"/>
        <end position="121"/>
    </location>
</feature>
<dbReference type="InParanoid" id="A0A067QJ42"/>
<protein>
    <recommendedName>
        <fullName evidence="4">Secreted protein</fullName>
    </recommendedName>
</protein>
<evidence type="ECO:0000256" key="1">
    <source>
        <dbReference type="SAM" id="SignalP"/>
    </source>
</evidence>
<feature type="signal peptide" evidence="1">
    <location>
        <begin position="1"/>
        <end position="23"/>
    </location>
</feature>
<organism evidence="2 3">
    <name type="scientific">Zootermopsis nevadensis</name>
    <name type="common">Dampwood termite</name>
    <dbReference type="NCBI Taxonomy" id="136037"/>
    <lineage>
        <taxon>Eukaryota</taxon>
        <taxon>Metazoa</taxon>
        <taxon>Ecdysozoa</taxon>
        <taxon>Arthropoda</taxon>
        <taxon>Hexapoda</taxon>
        <taxon>Insecta</taxon>
        <taxon>Pterygota</taxon>
        <taxon>Neoptera</taxon>
        <taxon>Polyneoptera</taxon>
        <taxon>Dictyoptera</taxon>
        <taxon>Blattodea</taxon>
        <taxon>Blattoidea</taxon>
        <taxon>Termitoidae</taxon>
        <taxon>Termopsidae</taxon>
        <taxon>Zootermopsis</taxon>
    </lineage>
</organism>
<evidence type="ECO:0008006" key="4">
    <source>
        <dbReference type="Google" id="ProtNLM"/>
    </source>
</evidence>
<evidence type="ECO:0000313" key="2">
    <source>
        <dbReference type="EMBL" id="KDR07535.1"/>
    </source>
</evidence>
<gene>
    <name evidence="2" type="ORF">L798_02914</name>
</gene>
<reference evidence="2 3" key="1">
    <citation type="journal article" date="2014" name="Nat. Commun.">
        <title>Molecular traces of alternative social organization in a termite genome.</title>
        <authorList>
            <person name="Terrapon N."/>
            <person name="Li C."/>
            <person name="Robertson H.M."/>
            <person name="Ji L."/>
            <person name="Meng X."/>
            <person name="Booth W."/>
            <person name="Chen Z."/>
            <person name="Childers C.P."/>
            <person name="Glastad K.M."/>
            <person name="Gokhale K."/>
            <person name="Gowin J."/>
            <person name="Gronenberg W."/>
            <person name="Hermansen R.A."/>
            <person name="Hu H."/>
            <person name="Hunt B.G."/>
            <person name="Huylmans A.K."/>
            <person name="Khalil S.M."/>
            <person name="Mitchell R.D."/>
            <person name="Munoz-Torres M.C."/>
            <person name="Mustard J.A."/>
            <person name="Pan H."/>
            <person name="Reese J.T."/>
            <person name="Scharf M.E."/>
            <person name="Sun F."/>
            <person name="Vogel H."/>
            <person name="Xiao J."/>
            <person name="Yang W."/>
            <person name="Yang Z."/>
            <person name="Yang Z."/>
            <person name="Zhou J."/>
            <person name="Zhu J."/>
            <person name="Brent C.S."/>
            <person name="Elsik C.G."/>
            <person name="Goodisman M.A."/>
            <person name="Liberles D.A."/>
            <person name="Roe R.M."/>
            <person name="Vargo E.L."/>
            <person name="Vilcinskas A."/>
            <person name="Wang J."/>
            <person name="Bornberg-Bauer E."/>
            <person name="Korb J."/>
            <person name="Zhang G."/>
            <person name="Liebig J."/>
        </authorList>
    </citation>
    <scope>NUCLEOTIDE SEQUENCE [LARGE SCALE GENOMIC DNA]</scope>
    <source>
        <tissue evidence="2">Whole organism</tissue>
    </source>
</reference>
<keyword evidence="3" id="KW-1185">Reference proteome</keyword>
<dbReference type="EMBL" id="KK853452">
    <property type="protein sequence ID" value="KDR07535.1"/>
    <property type="molecule type" value="Genomic_DNA"/>
</dbReference>
<keyword evidence="1" id="KW-0732">Signal</keyword>
<dbReference type="AlphaFoldDB" id="A0A067QJ42"/>